<dbReference type="Proteomes" id="UP000054007">
    <property type="component" value="Unassembled WGS sequence"/>
</dbReference>
<dbReference type="Gene3D" id="3.40.50.10330">
    <property type="entry name" value="Probable inorganic polyphosphate/atp-NAD kinase, domain 1"/>
    <property type="match status" value="1"/>
</dbReference>
<gene>
    <name evidence="2" type="ORF">CYLTODRAFT_420546</name>
</gene>
<dbReference type="GO" id="GO:0001727">
    <property type="term" value="F:lipid kinase activity"/>
    <property type="evidence" value="ECO:0007669"/>
    <property type="project" value="TreeGrafter"/>
</dbReference>
<dbReference type="AlphaFoldDB" id="A0A0D7BIX9"/>
<dbReference type="EMBL" id="KN880481">
    <property type="protein sequence ID" value="KIY69601.1"/>
    <property type="molecule type" value="Genomic_DNA"/>
</dbReference>
<dbReference type="STRING" id="1314674.A0A0D7BIX9"/>
<feature type="domain" description="DAGKc" evidence="1">
    <location>
        <begin position="1"/>
        <end position="121"/>
    </location>
</feature>
<dbReference type="InterPro" id="IPR001206">
    <property type="entry name" value="Diacylglycerol_kinase_cat_dom"/>
</dbReference>
<dbReference type="GO" id="GO:0016020">
    <property type="term" value="C:membrane"/>
    <property type="evidence" value="ECO:0007669"/>
    <property type="project" value="TreeGrafter"/>
</dbReference>
<proteinExistence type="predicted"/>
<dbReference type="Gene3D" id="2.60.200.40">
    <property type="match status" value="1"/>
</dbReference>
<reference evidence="2 3" key="1">
    <citation type="journal article" date="2015" name="Fungal Genet. Biol.">
        <title>Evolution of novel wood decay mechanisms in Agaricales revealed by the genome sequences of Fistulina hepatica and Cylindrobasidium torrendii.</title>
        <authorList>
            <person name="Floudas D."/>
            <person name="Held B.W."/>
            <person name="Riley R."/>
            <person name="Nagy L.G."/>
            <person name="Koehler G."/>
            <person name="Ransdell A.S."/>
            <person name="Younus H."/>
            <person name="Chow J."/>
            <person name="Chiniquy J."/>
            <person name="Lipzen A."/>
            <person name="Tritt A."/>
            <person name="Sun H."/>
            <person name="Haridas S."/>
            <person name="LaButti K."/>
            <person name="Ohm R.A."/>
            <person name="Kues U."/>
            <person name="Blanchette R.A."/>
            <person name="Grigoriev I.V."/>
            <person name="Minto R.E."/>
            <person name="Hibbett D.S."/>
        </authorList>
    </citation>
    <scope>NUCLEOTIDE SEQUENCE [LARGE SCALE GENOMIC DNA]</scope>
    <source>
        <strain evidence="2 3">FP15055 ss-10</strain>
    </source>
</reference>
<sequence length="396" mass="43103">MPIVALYNPVCGDGTAKQVFEDTVLPLLEKGGISVSKVLVTERVEHAGQLLHDHLENLEGEATVILGSGDGTLHEIINYLSTTEFKGSRAKAPPLSLRFALVPCGTANALYASLYPPTDPPVPEYNLQSVKAFINNSQTIPLTISITTISSAPSERKKPQALVSAVVTSLALHASILHDSEVLRAEYPGLERYKVAASKNDTRWYHGHLKLLPTSSSSAQQYNPVTKQFEEHDDSYEDSPVVDLYGPFAYFVSTVNVDRLEPAFRITPLAREHPTEKGSMDVVIVRPFRAPNITMDTEELRKSFKDVVWGALGAAYQNGGHVNLRYQKDGTVGLDGDGKFVVEYVRCGGWEWVPDDVDERAHLLCSDGAIAEIPKGGRAVSTAATPTGNAGFKVFV</sequence>
<dbReference type="GO" id="GO:0046512">
    <property type="term" value="P:sphingosine biosynthetic process"/>
    <property type="evidence" value="ECO:0007669"/>
    <property type="project" value="TreeGrafter"/>
</dbReference>
<protein>
    <recommendedName>
        <fullName evidence="1">DAGKc domain-containing protein</fullName>
    </recommendedName>
</protein>
<dbReference type="OrthoDB" id="336240at2759"/>
<dbReference type="PANTHER" id="PTHR12358:SF105">
    <property type="entry name" value="DAGKC DOMAIN-CONTAINING PROTEIN"/>
    <property type="match status" value="1"/>
</dbReference>
<dbReference type="GO" id="GO:0005737">
    <property type="term" value="C:cytoplasm"/>
    <property type="evidence" value="ECO:0007669"/>
    <property type="project" value="TreeGrafter"/>
</dbReference>
<dbReference type="SMART" id="SM00046">
    <property type="entry name" value="DAGKc"/>
    <property type="match status" value="1"/>
</dbReference>
<name>A0A0D7BIX9_9AGAR</name>
<accession>A0A0D7BIX9</accession>
<evidence type="ECO:0000313" key="2">
    <source>
        <dbReference type="EMBL" id="KIY69601.1"/>
    </source>
</evidence>
<evidence type="ECO:0000259" key="1">
    <source>
        <dbReference type="PROSITE" id="PS50146"/>
    </source>
</evidence>
<keyword evidence="3" id="KW-1185">Reference proteome</keyword>
<organism evidence="2 3">
    <name type="scientific">Cylindrobasidium torrendii FP15055 ss-10</name>
    <dbReference type="NCBI Taxonomy" id="1314674"/>
    <lineage>
        <taxon>Eukaryota</taxon>
        <taxon>Fungi</taxon>
        <taxon>Dikarya</taxon>
        <taxon>Basidiomycota</taxon>
        <taxon>Agaricomycotina</taxon>
        <taxon>Agaricomycetes</taxon>
        <taxon>Agaricomycetidae</taxon>
        <taxon>Agaricales</taxon>
        <taxon>Marasmiineae</taxon>
        <taxon>Physalacriaceae</taxon>
        <taxon>Cylindrobasidium</taxon>
    </lineage>
</organism>
<evidence type="ECO:0000313" key="3">
    <source>
        <dbReference type="Proteomes" id="UP000054007"/>
    </source>
</evidence>
<dbReference type="InterPro" id="IPR016064">
    <property type="entry name" value="NAD/diacylglycerol_kinase_sf"/>
</dbReference>
<dbReference type="PROSITE" id="PS50146">
    <property type="entry name" value="DAGK"/>
    <property type="match status" value="1"/>
</dbReference>
<dbReference type="InterPro" id="IPR017438">
    <property type="entry name" value="ATP-NAD_kinase_N"/>
</dbReference>
<dbReference type="SUPFAM" id="SSF111331">
    <property type="entry name" value="NAD kinase/diacylglycerol kinase-like"/>
    <property type="match status" value="1"/>
</dbReference>
<dbReference type="InterPro" id="IPR050187">
    <property type="entry name" value="Lipid_Phosphate_FormReg"/>
</dbReference>
<dbReference type="PANTHER" id="PTHR12358">
    <property type="entry name" value="SPHINGOSINE KINASE"/>
    <property type="match status" value="1"/>
</dbReference>
<dbReference type="Pfam" id="PF00781">
    <property type="entry name" value="DAGK_cat"/>
    <property type="match status" value="1"/>
</dbReference>